<gene>
    <name evidence="2" type="ORF">GGP41_006154</name>
</gene>
<dbReference type="SUPFAM" id="SSF54427">
    <property type="entry name" value="NTF2-like"/>
    <property type="match status" value="1"/>
</dbReference>
<evidence type="ECO:0008006" key="4">
    <source>
        <dbReference type="Google" id="ProtNLM"/>
    </source>
</evidence>
<dbReference type="InterPro" id="IPR032710">
    <property type="entry name" value="NTF2-like_dom_sf"/>
</dbReference>
<dbReference type="Proteomes" id="UP000624244">
    <property type="component" value="Unassembled WGS sequence"/>
</dbReference>
<dbReference type="AlphaFoldDB" id="A0A8H6DUT2"/>
<organism evidence="2 3">
    <name type="scientific">Cochliobolus sativus</name>
    <name type="common">Common root rot and spot blotch fungus</name>
    <name type="synonym">Bipolaris sorokiniana</name>
    <dbReference type="NCBI Taxonomy" id="45130"/>
    <lineage>
        <taxon>Eukaryota</taxon>
        <taxon>Fungi</taxon>
        <taxon>Dikarya</taxon>
        <taxon>Ascomycota</taxon>
        <taxon>Pezizomycotina</taxon>
        <taxon>Dothideomycetes</taxon>
        <taxon>Pleosporomycetidae</taxon>
        <taxon>Pleosporales</taxon>
        <taxon>Pleosporineae</taxon>
        <taxon>Pleosporaceae</taxon>
        <taxon>Bipolaris</taxon>
    </lineage>
</organism>
<evidence type="ECO:0000256" key="1">
    <source>
        <dbReference type="SAM" id="MobiDB-lite"/>
    </source>
</evidence>
<dbReference type="EMBL" id="WNKQ01000009">
    <property type="protein sequence ID" value="KAF5849226.1"/>
    <property type="molecule type" value="Genomic_DNA"/>
</dbReference>
<dbReference type="GO" id="GO:0030638">
    <property type="term" value="P:polyketide metabolic process"/>
    <property type="evidence" value="ECO:0007669"/>
    <property type="project" value="InterPro"/>
</dbReference>
<feature type="compositionally biased region" description="Acidic residues" evidence="1">
    <location>
        <begin position="379"/>
        <end position="388"/>
    </location>
</feature>
<reference evidence="2" key="1">
    <citation type="submission" date="2019-11" db="EMBL/GenBank/DDBJ databases">
        <title>Bipolaris sorokiniana Genome sequencing.</title>
        <authorList>
            <person name="Wang H."/>
        </authorList>
    </citation>
    <scope>NUCLEOTIDE SEQUENCE</scope>
</reference>
<comment type="caution">
    <text evidence="2">The sequence shown here is derived from an EMBL/GenBank/DDBJ whole genome shotgun (WGS) entry which is preliminary data.</text>
</comment>
<dbReference type="OMA" id="ARFFSMN"/>
<evidence type="ECO:0000313" key="2">
    <source>
        <dbReference type="EMBL" id="KAF5849226.1"/>
    </source>
</evidence>
<name>A0A8H6DUT2_COCSA</name>
<feature type="compositionally biased region" description="Basic and acidic residues" evidence="1">
    <location>
        <begin position="368"/>
        <end position="378"/>
    </location>
</feature>
<dbReference type="PANTHER" id="PTHR38436">
    <property type="entry name" value="POLYKETIDE CYCLASE SNOAL-LIKE DOMAIN"/>
    <property type="match status" value="1"/>
</dbReference>
<proteinExistence type="predicted"/>
<feature type="region of interest" description="Disordered" evidence="1">
    <location>
        <begin position="368"/>
        <end position="399"/>
    </location>
</feature>
<evidence type="ECO:0000313" key="3">
    <source>
        <dbReference type="Proteomes" id="UP000624244"/>
    </source>
</evidence>
<protein>
    <recommendedName>
        <fullName evidence="4">SnoaL-like domain-containing protein</fullName>
    </recommendedName>
</protein>
<dbReference type="Gene3D" id="3.10.450.50">
    <property type="match status" value="1"/>
</dbReference>
<dbReference type="PANTHER" id="PTHR38436:SF3">
    <property type="entry name" value="CARBOXYMETHYLENEBUTENOLIDASE-RELATED"/>
    <property type="match status" value="1"/>
</dbReference>
<accession>A0A8H6DUT2</accession>
<dbReference type="InterPro" id="IPR009959">
    <property type="entry name" value="Cyclase_SnoaL-like"/>
</dbReference>
<sequence>MAQQFLADRNGWLSFRSSTPLLYVTAEDAEFDIHTMKAWRDEGFIVEYIPMGNGGKQYVQTLHKLGENMSIGERYAIVAFGDAAAVCLDVFSEPRAATSKLCSLIAYYPTSIPDTRHRFTSSFRVLVHLAEGASGNECTVGVVRRPEVLGIQGKRKTVQKRVTPGIGVGGLQDKILYPCFTYEGVDAGFAEHDLPEYDAVADALAWSRSLSTVRKGFSAEVDLERVLEQNEEQKFHGKAVDKLLETYTRSPRPSVNFTPTMTGGIGASDLKRFYRDYFLRSCPPSLHMRLISRTIGVDRIVDEIYFNFKHTCQMPWILPGVPPTNEKVEIVVISIVGFRAGKIWSERLYWDQASVLFQVGLLDPEEVPKDFKGKTKGGDDDEDEDGEGGLEMLPVSGSEAARKVMDVESEEFNDMIDDW</sequence>